<organism evidence="1 2">
    <name type="scientific">Aliiglaciecola lipolytica E3</name>
    <dbReference type="NCBI Taxonomy" id="1127673"/>
    <lineage>
        <taxon>Bacteria</taxon>
        <taxon>Pseudomonadati</taxon>
        <taxon>Pseudomonadota</taxon>
        <taxon>Gammaproteobacteria</taxon>
        <taxon>Alteromonadales</taxon>
        <taxon>Alteromonadaceae</taxon>
        <taxon>Aliiglaciecola</taxon>
    </lineage>
</organism>
<keyword evidence="2" id="KW-1185">Reference proteome</keyword>
<name>K6Y4L7_9ALTE</name>
<gene>
    <name evidence="1" type="ORF">GLIP_0551</name>
</gene>
<dbReference type="Proteomes" id="UP000006334">
    <property type="component" value="Unassembled WGS sequence"/>
</dbReference>
<evidence type="ECO:0000313" key="2">
    <source>
        <dbReference type="Proteomes" id="UP000006334"/>
    </source>
</evidence>
<accession>K6Y4L7</accession>
<proteinExistence type="predicted"/>
<protein>
    <submittedName>
        <fullName evidence="1">Uncharacterized protein</fullName>
    </submittedName>
</protein>
<dbReference type="EMBL" id="BAEN01000015">
    <property type="protein sequence ID" value="GAC13197.1"/>
    <property type="molecule type" value="Genomic_DNA"/>
</dbReference>
<dbReference type="AlphaFoldDB" id="K6Y4L7"/>
<evidence type="ECO:0000313" key="1">
    <source>
        <dbReference type="EMBL" id="GAC13197.1"/>
    </source>
</evidence>
<sequence>MQKIVRNTLFYMNNNLDGVHFAGLFRECLKDKKQATNEINMHKRS</sequence>
<comment type="caution">
    <text evidence="1">The sequence shown here is derived from an EMBL/GenBank/DDBJ whole genome shotgun (WGS) entry which is preliminary data.</text>
</comment>
<reference evidence="1 2" key="1">
    <citation type="journal article" date="2017" name="Antonie Van Leeuwenhoek">
        <title>Rhizobium rhizosphaerae sp. nov., a novel species isolated from rice rhizosphere.</title>
        <authorList>
            <person name="Zhao J.J."/>
            <person name="Zhang J."/>
            <person name="Zhang R.J."/>
            <person name="Zhang C.W."/>
            <person name="Yin H.Q."/>
            <person name="Zhang X.X."/>
        </authorList>
    </citation>
    <scope>NUCLEOTIDE SEQUENCE [LARGE SCALE GENOMIC DNA]</scope>
    <source>
        <strain evidence="1 2">E3</strain>
    </source>
</reference>